<organism evidence="1 2">
    <name type="scientific">Mycoavidus cysteinexigens</name>
    <dbReference type="NCBI Taxonomy" id="1553431"/>
    <lineage>
        <taxon>Bacteria</taxon>
        <taxon>Pseudomonadati</taxon>
        <taxon>Pseudomonadota</taxon>
        <taxon>Betaproteobacteria</taxon>
        <taxon>Burkholderiales</taxon>
        <taxon>Burkholderiaceae</taxon>
        <taxon>Mycoavidus</taxon>
    </lineage>
</organism>
<dbReference type="InterPro" id="IPR059220">
    <property type="entry name" value="AbiEi"/>
</dbReference>
<dbReference type="AlphaFoldDB" id="A0A2Z6EUR8"/>
<proteinExistence type="predicted"/>
<sequence>MAALEHWDAAGVWAFSSNTLKLLFPGDGRARLKALSAHQSAGLIVRVARGLYINPRARCLPDDLLAALVPFLRPWDLNYLSMESVLSEADWISQIPSRLTLMTTGRSQTFQTPYGTLEFVHTARQISDLRPYLNWDERRSIWAATPDCALRDLRRVGRNLDLVTDLSQEPYKHAYTK</sequence>
<name>A0A2Z6EUR8_9BURK</name>
<accession>A0A2Z6EUR8</accession>
<dbReference type="NCBIfam" id="NF047376">
    <property type="entry name" value="TAA_AbiEi"/>
    <property type="match status" value="1"/>
</dbReference>
<reference evidence="1 2" key="1">
    <citation type="journal article" date="2018" name="Microbes Environ.">
        <title>Comparative Genomic Insights into Endofungal Lifestyles of Two Bacterial Endosymbionts, Mycoavidus cysteinexigens and Burkholderia rhizoxinica.</title>
        <authorList>
            <person name="Sharmin D."/>
            <person name="Guo Y."/>
            <person name="Nishizawa T."/>
            <person name="Ohshima S."/>
            <person name="Sato Y."/>
            <person name="Takashima Y."/>
            <person name="Narisawa K."/>
            <person name="Ohta H."/>
        </authorList>
    </citation>
    <scope>NUCLEOTIDE SEQUENCE [LARGE SCALE GENOMIC DNA]</scope>
    <source>
        <strain evidence="1 2">B1-EB</strain>
    </source>
</reference>
<protein>
    <submittedName>
        <fullName evidence="1">Uncharacterized protein</fullName>
    </submittedName>
</protein>
<dbReference type="Proteomes" id="UP000282597">
    <property type="component" value="Chromosome"/>
</dbReference>
<gene>
    <name evidence="1" type="ORF">MCB1EB_1048</name>
</gene>
<evidence type="ECO:0000313" key="1">
    <source>
        <dbReference type="EMBL" id="BBE09209.1"/>
    </source>
</evidence>
<dbReference type="EMBL" id="AP018150">
    <property type="protein sequence ID" value="BBE09209.1"/>
    <property type="molecule type" value="Genomic_DNA"/>
</dbReference>
<evidence type="ECO:0000313" key="2">
    <source>
        <dbReference type="Proteomes" id="UP000282597"/>
    </source>
</evidence>
<dbReference type="KEGG" id="mcys:MCB1EB_1048"/>
<keyword evidence="2" id="KW-1185">Reference proteome</keyword>